<evidence type="ECO:0000313" key="1">
    <source>
        <dbReference type="EMBL" id="KAJ1183274.1"/>
    </source>
</evidence>
<dbReference type="Proteomes" id="UP001066276">
    <property type="component" value="Chromosome 3_1"/>
</dbReference>
<accession>A0AAV7U2K3</accession>
<sequence>MYAQAQSSSKVLQAEGLGLEWLIYAHGQPWCVLSVRVLSYGVPQLCACPVSLLSVRMPSLVVLFARKLRRWCGPCMRMPSLPVVCGHAQLVVRPVYAHAQSHGSLSAHAQSCHVPVEEPALSPLHRAPWMREGAVCD</sequence>
<proteinExistence type="predicted"/>
<keyword evidence="2" id="KW-1185">Reference proteome</keyword>
<protein>
    <submittedName>
        <fullName evidence="1">Uncharacterized protein</fullName>
    </submittedName>
</protein>
<dbReference type="AlphaFoldDB" id="A0AAV7U2K3"/>
<evidence type="ECO:0000313" key="2">
    <source>
        <dbReference type="Proteomes" id="UP001066276"/>
    </source>
</evidence>
<comment type="caution">
    <text evidence="1">The sequence shown here is derived from an EMBL/GenBank/DDBJ whole genome shotgun (WGS) entry which is preliminary data.</text>
</comment>
<reference evidence="1" key="1">
    <citation type="journal article" date="2022" name="bioRxiv">
        <title>Sequencing and chromosome-scale assembly of the giantPleurodeles waltlgenome.</title>
        <authorList>
            <person name="Brown T."/>
            <person name="Elewa A."/>
            <person name="Iarovenko S."/>
            <person name="Subramanian E."/>
            <person name="Araus A.J."/>
            <person name="Petzold A."/>
            <person name="Susuki M."/>
            <person name="Suzuki K.-i.T."/>
            <person name="Hayashi T."/>
            <person name="Toyoda A."/>
            <person name="Oliveira C."/>
            <person name="Osipova E."/>
            <person name="Leigh N.D."/>
            <person name="Simon A."/>
            <person name="Yun M.H."/>
        </authorList>
    </citation>
    <scope>NUCLEOTIDE SEQUENCE</scope>
    <source>
        <strain evidence="1">20211129_DDA</strain>
        <tissue evidence="1">Liver</tissue>
    </source>
</reference>
<name>A0AAV7U2K3_PLEWA</name>
<gene>
    <name evidence="1" type="ORF">NDU88_000099</name>
</gene>
<organism evidence="1 2">
    <name type="scientific">Pleurodeles waltl</name>
    <name type="common">Iberian ribbed newt</name>
    <dbReference type="NCBI Taxonomy" id="8319"/>
    <lineage>
        <taxon>Eukaryota</taxon>
        <taxon>Metazoa</taxon>
        <taxon>Chordata</taxon>
        <taxon>Craniata</taxon>
        <taxon>Vertebrata</taxon>
        <taxon>Euteleostomi</taxon>
        <taxon>Amphibia</taxon>
        <taxon>Batrachia</taxon>
        <taxon>Caudata</taxon>
        <taxon>Salamandroidea</taxon>
        <taxon>Salamandridae</taxon>
        <taxon>Pleurodelinae</taxon>
        <taxon>Pleurodeles</taxon>
    </lineage>
</organism>
<dbReference type="EMBL" id="JANPWB010000005">
    <property type="protein sequence ID" value="KAJ1183274.1"/>
    <property type="molecule type" value="Genomic_DNA"/>
</dbReference>